<dbReference type="KEGG" id="meg:DKB62_02935"/>
<protein>
    <submittedName>
        <fullName evidence="1">Uncharacterized protein</fullName>
    </submittedName>
</protein>
<keyword evidence="2" id="KW-1185">Reference proteome</keyword>
<name>A0A346AXL7_9FIRM</name>
<dbReference type="AlphaFoldDB" id="A0A346AXL7"/>
<dbReference type="OrthoDB" id="1624172at2"/>
<accession>A0A346AXL7</accession>
<dbReference type="Proteomes" id="UP000254337">
    <property type="component" value="Chromosome"/>
</dbReference>
<gene>
    <name evidence="1" type="ORF">DKB62_02935</name>
</gene>
<evidence type="ECO:0000313" key="2">
    <source>
        <dbReference type="Proteomes" id="UP000254337"/>
    </source>
</evidence>
<dbReference type="EMBL" id="CP029462">
    <property type="protein sequence ID" value="AXL20610.1"/>
    <property type="molecule type" value="Genomic_DNA"/>
</dbReference>
<organism evidence="1 2">
    <name type="scientific">Megasphaera stantonii</name>
    <dbReference type="NCBI Taxonomy" id="2144175"/>
    <lineage>
        <taxon>Bacteria</taxon>
        <taxon>Bacillati</taxon>
        <taxon>Bacillota</taxon>
        <taxon>Negativicutes</taxon>
        <taxon>Veillonellales</taxon>
        <taxon>Veillonellaceae</taxon>
        <taxon>Megasphaera</taxon>
    </lineage>
</organism>
<dbReference type="PROSITE" id="PS51257">
    <property type="entry name" value="PROKAR_LIPOPROTEIN"/>
    <property type="match status" value="1"/>
</dbReference>
<proteinExistence type="predicted"/>
<reference evidence="1 2" key="1">
    <citation type="submission" date="2018-05" db="EMBL/GenBank/DDBJ databases">
        <title>Complete genome sequence of Megasphaera sp. AJH120T, isolated from the ceca of a chicken.</title>
        <authorList>
            <person name="Maki J."/>
            <person name="Looft T."/>
        </authorList>
    </citation>
    <scope>NUCLEOTIDE SEQUENCE [LARGE SCALE GENOMIC DNA]</scope>
    <source>
        <strain evidence="1 2">AJH120</strain>
    </source>
</reference>
<sequence length="339" mass="36560">MKLSSIPKPDIKILAAAAAAVACIGTACLSYETIYKATPEYSFSRIVAAAQDGDSEALSLSADEDALAGQLFDSLIRRQQGQTAASRALLLPVKGEFIHACQTLLAGDSDEARLENARKVLADMGNQAGLLLPASDWRYESSSWSRQDGSGYAQLTASFYNDSLQASIPITFQLEKVSARQWRVVAFADPDAVVQELQQASEAALAAANRPVSQRIDSLVQITSLSASVVRGSTEQDTYLRIQYTPKLSAQGKETLREAKGLYELRRADSSVLFSAPIRIAIYADGKAHTSQFRLNAAVPAQAELLRTATLEGLQSRISITSVQLQDGTQLELKDSLTN</sequence>
<evidence type="ECO:0000313" key="1">
    <source>
        <dbReference type="EMBL" id="AXL20610.1"/>
    </source>
</evidence>
<dbReference type="RefSeq" id="WP_107196450.1">
    <property type="nucleotide sequence ID" value="NZ_CAUWMV010000004.1"/>
</dbReference>